<dbReference type="NCBIfam" id="TIGR03897">
    <property type="entry name" value="lanti_2_LanM"/>
    <property type="match status" value="1"/>
</dbReference>
<dbReference type="SUPFAM" id="SSF158745">
    <property type="entry name" value="LanC-like"/>
    <property type="match status" value="1"/>
</dbReference>
<reference evidence="3" key="1">
    <citation type="submission" date="2022-06" db="EMBL/GenBank/DDBJ databases">
        <title>Complete genome sequence of Streptomyces nigrescens HEK616.</title>
        <authorList>
            <person name="Asamizu S."/>
            <person name="Onaka H."/>
        </authorList>
    </citation>
    <scope>NUCLEOTIDE SEQUENCE</scope>
    <source>
        <strain evidence="3">HEK616</strain>
        <plasmid evidence="3">SNP1</plasmid>
    </source>
</reference>
<dbReference type="Pfam" id="PF13575">
    <property type="entry name" value="DUF4135"/>
    <property type="match status" value="1"/>
</dbReference>
<gene>
    <name evidence="3" type="ORF">HEK616_81530</name>
</gene>
<evidence type="ECO:0000259" key="2">
    <source>
        <dbReference type="Pfam" id="PF13575"/>
    </source>
</evidence>
<keyword evidence="3" id="KW-0614">Plasmid</keyword>
<protein>
    <submittedName>
        <fullName evidence="3">Lanthionine synthetase</fullName>
    </submittedName>
</protein>
<geneLocation type="plasmid" evidence="3 4">
    <name>SNP1</name>
</geneLocation>
<name>A0ABN6RCR6_STRNI</name>
<evidence type="ECO:0000313" key="3">
    <source>
        <dbReference type="EMBL" id="BDM74666.1"/>
    </source>
</evidence>
<dbReference type="Proteomes" id="UP001059597">
    <property type="component" value="Plasmid SNP1"/>
</dbReference>
<dbReference type="CDD" id="cd04792">
    <property type="entry name" value="LanM-like"/>
    <property type="match status" value="1"/>
</dbReference>
<dbReference type="InterPro" id="IPR007822">
    <property type="entry name" value="LANC-like"/>
</dbReference>
<dbReference type="SMART" id="SM01260">
    <property type="entry name" value="LANC_like"/>
    <property type="match status" value="1"/>
</dbReference>
<accession>A0ABN6RCR6</accession>
<dbReference type="InterPro" id="IPR012341">
    <property type="entry name" value="6hp_glycosidase-like_sf"/>
</dbReference>
<keyword evidence="4" id="KW-1185">Reference proteome</keyword>
<dbReference type="Gene3D" id="1.50.10.10">
    <property type="match status" value="1"/>
</dbReference>
<organism evidence="3 4">
    <name type="scientific">Streptomyces nigrescens</name>
    <dbReference type="NCBI Taxonomy" id="1920"/>
    <lineage>
        <taxon>Bacteria</taxon>
        <taxon>Bacillati</taxon>
        <taxon>Actinomycetota</taxon>
        <taxon>Actinomycetes</taxon>
        <taxon>Kitasatosporales</taxon>
        <taxon>Streptomycetaceae</taxon>
        <taxon>Streptomyces</taxon>
    </lineage>
</organism>
<dbReference type="PRINTS" id="PR01950">
    <property type="entry name" value="LANCSUPER"/>
</dbReference>
<sequence length="1129" mass="120602">MSASYSGPPVRLDARASHWYLATRLDERVAAGSAALGDAGHAAAARRLDALREQFPYSDDELFTRMLRQRGLTPLDFAAVCQETAEEVRMRFAQPPPWLSKLHGMPLVGTADAPFPASAPGLPGAQPGHRQDRMARLLGFLSPVLERGIDTLTTGVRDILRSSGSVTDADRMGELLARTWPRRALTRLVLRVLILELNVARLRGKLTGTDSEARFAEFASWLSDPVRCPLLWESYPLLLRECCATVDAWVAARLEFCSHLCADRELVDEFAPAAGARELTDVAFEAGDGHRGGRSVGILTFSDGGKVVYKPRSLAVDQHFQALLSWANDEGFEPAFPVLRVVGCGDHGWSQCVAPSDCTDPEQVGRFYRRHGGYLALAHALRATDLHFENVIAAGEFPYLVDLEALFGADLHRAGGSSDEVASALTASTVLATGLLPNPVVSFDDADGGRTDLSGMAYRPGQLTPGKVATWADPATDTMRIVHRRMPMGGSRNTPSLAGRAVLPTDHVTQVTAGFEAMYRILHRRKSELTGPGGMLESFRGDTVRRVLEATETYSAFLWDSYHPNLLRNGVDRDRYLDRTLTRYDSLRVGPSLAASERRQLADGDIPLFTSTVDGRGLTGGEGTVIDDALETTGLQAARDRIMGLSAADMEHQQWVIRSAFACVATEELHSSWPVHTVTTTDHNVAPSALIDHARRIGDKLLASAVRTAEEIGWLGICPSGPSAWRLGPTLSGMYSGAAGIAFFLMHLGLVTGNAGYTEAAADVARSLARRVRRNSDLPPPPAEVPALGLTGEVDGGLYFVAHWSAATGDLGLLADMIDHVLPRLRKTVRRTTASDLVDGLAGTLMALSAAHHVLPSDAVAEVMEQCAEAVVRARTLLTVGAGWAFTAAGDRPLCGMSHGASGIALALARCAQRLGTTRYDEVIQDALRYEDSLVDPERRCWPDLRPASGDRTMTAWCHGAPGIGTARATLAAYGDPGIAKAAAAGLETAVEATLRHYGDAGVVTVRNLSLCHGELGNLDFLATATRGVDNPAARIVTARLTHAVCATLDERGPICGVPEGLSTPGLMTGIAGIGYGLLRSAAPDRLPDVLSFEPPRPAHLTAGVTGPKTSADRRNGSARPPSGPGTDD</sequence>
<dbReference type="InterPro" id="IPR017146">
    <property type="entry name" value="Lanti_2_LanM"/>
</dbReference>
<dbReference type="Pfam" id="PF05147">
    <property type="entry name" value="LANC_like"/>
    <property type="match status" value="1"/>
</dbReference>
<feature type="region of interest" description="Disordered" evidence="1">
    <location>
        <begin position="1093"/>
        <end position="1129"/>
    </location>
</feature>
<dbReference type="EMBL" id="AP026074">
    <property type="protein sequence ID" value="BDM74666.1"/>
    <property type="molecule type" value="Genomic_DNA"/>
</dbReference>
<dbReference type="InterPro" id="IPR025410">
    <property type="entry name" value="Lant_dehyd"/>
</dbReference>
<dbReference type="PIRSF" id="PIRSF037228">
    <property type="entry name" value="Lant_mod_RumM"/>
    <property type="match status" value="1"/>
</dbReference>
<proteinExistence type="predicted"/>
<evidence type="ECO:0000256" key="1">
    <source>
        <dbReference type="SAM" id="MobiDB-lite"/>
    </source>
</evidence>
<dbReference type="PRINTS" id="PR01955">
    <property type="entry name" value="LANCFRANKIA"/>
</dbReference>
<evidence type="ECO:0000313" key="4">
    <source>
        <dbReference type="Proteomes" id="UP001059597"/>
    </source>
</evidence>
<feature type="domain" description="Lantibiotic biosynthesis protein dehydration" evidence="2">
    <location>
        <begin position="235"/>
        <end position="611"/>
    </location>
</feature>